<dbReference type="InterPro" id="IPR029044">
    <property type="entry name" value="Nucleotide-diphossugar_trans"/>
</dbReference>
<evidence type="ECO:0000313" key="7">
    <source>
        <dbReference type="EMBL" id="SFR14805.1"/>
    </source>
</evidence>
<accession>A0A1I6EAR6</accession>
<name>A0A1I6EAR6_9RHOB</name>
<dbReference type="STRING" id="871652.SAMN04515673_10937"/>
<organism evidence="7 8">
    <name type="scientific">Poseidonocella sedimentorum</name>
    <dbReference type="NCBI Taxonomy" id="871652"/>
    <lineage>
        <taxon>Bacteria</taxon>
        <taxon>Pseudomonadati</taxon>
        <taxon>Pseudomonadota</taxon>
        <taxon>Alphaproteobacteria</taxon>
        <taxon>Rhodobacterales</taxon>
        <taxon>Roseobacteraceae</taxon>
        <taxon>Poseidonocella</taxon>
    </lineage>
</organism>
<reference evidence="7 8" key="1">
    <citation type="submission" date="2016-10" db="EMBL/GenBank/DDBJ databases">
        <authorList>
            <person name="de Groot N.N."/>
        </authorList>
    </citation>
    <scope>NUCLEOTIDE SEQUENCE [LARGE SCALE GENOMIC DNA]</scope>
    <source>
        <strain evidence="8">KMM 9023,NRIC 0796,JCM 17311,KCTC 23692</strain>
    </source>
</reference>
<dbReference type="OrthoDB" id="5291101at2"/>
<gene>
    <name evidence="7" type="ORF">SAMN04515673_10937</name>
</gene>
<dbReference type="PANTHER" id="PTHR43646">
    <property type="entry name" value="GLYCOSYLTRANSFERASE"/>
    <property type="match status" value="1"/>
</dbReference>
<keyword evidence="4 7" id="KW-0808">Transferase</keyword>
<dbReference type="SUPFAM" id="SSF53448">
    <property type="entry name" value="Nucleotide-diphospho-sugar transferases"/>
    <property type="match status" value="1"/>
</dbReference>
<dbReference type="GO" id="GO:0016757">
    <property type="term" value="F:glycosyltransferase activity"/>
    <property type="evidence" value="ECO:0007669"/>
    <property type="project" value="UniProtKB-KW"/>
</dbReference>
<evidence type="ECO:0000256" key="3">
    <source>
        <dbReference type="ARBA" id="ARBA00022676"/>
    </source>
</evidence>
<comment type="subcellular location">
    <subcellularLocation>
        <location evidence="1">Cell membrane</location>
    </subcellularLocation>
</comment>
<dbReference type="Gene3D" id="3.90.550.10">
    <property type="entry name" value="Spore Coat Polysaccharide Biosynthesis Protein SpsA, Chain A"/>
    <property type="match status" value="1"/>
</dbReference>
<evidence type="ECO:0000256" key="4">
    <source>
        <dbReference type="ARBA" id="ARBA00022679"/>
    </source>
</evidence>
<keyword evidence="8" id="KW-1185">Reference proteome</keyword>
<dbReference type="NCBIfam" id="TIGR04283">
    <property type="entry name" value="glyco_like_mftF"/>
    <property type="match status" value="1"/>
</dbReference>
<sequence>MRAPISVIIPTLDAEAPLRGSFAALMEGLESGLIREVIVSDGGSTDGTLAIARAAGAEVVSGAPSRGEQIGRGIAAAEGDWLLVLHADSWPEPGWAPVVGAHLGTGAPGYFRLRFRARGMMPRVVAGWANLRARGIGLPYGDQGLLIRRAELAALGGYPDLPLMEDVALARRLEGRLRGLDAAVETGAERYLAEGWLRRGARNLGLLAAYLAGAAPERLAARYRRKSG</sequence>
<dbReference type="Proteomes" id="UP000199302">
    <property type="component" value="Unassembled WGS sequence"/>
</dbReference>
<dbReference type="InterPro" id="IPR001173">
    <property type="entry name" value="Glyco_trans_2-like"/>
</dbReference>
<dbReference type="GO" id="GO:0005886">
    <property type="term" value="C:plasma membrane"/>
    <property type="evidence" value="ECO:0007669"/>
    <property type="project" value="UniProtKB-SubCell"/>
</dbReference>
<evidence type="ECO:0000256" key="5">
    <source>
        <dbReference type="ARBA" id="ARBA00023136"/>
    </source>
</evidence>
<evidence type="ECO:0000256" key="2">
    <source>
        <dbReference type="ARBA" id="ARBA00022475"/>
    </source>
</evidence>
<dbReference type="RefSeq" id="WP_092081476.1">
    <property type="nucleotide sequence ID" value="NZ_FOYI01000009.1"/>
</dbReference>
<keyword evidence="5" id="KW-0472">Membrane</keyword>
<keyword evidence="2" id="KW-1003">Cell membrane</keyword>
<dbReference type="InterPro" id="IPR026461">
    <property type="entry name" value="Trfase_2_rSAM/seldom_assoc"/>
</dbReference>
<dbReference type="AlphaFoldDB" id="A0A1I6EAR6"/>
<keyword evidence="3" id="KW-0328">Glycosyltransferase</keyword>
<protein>
    <submittedName>
        <fullName evidence="7">Transferase 2, rSAM/selenodomain-associated</fullName>
    </submittedName>
</protein>
<proteinExistence type="predicted"/>
<feature type="domain" description="Glycosyltransferase 2-like" evidence="6">
    <location>
        <begin position="6"/>
        <end position="103"/>
    </location>
</feature>
<dbReference type="PANTHER" id="PTHR43646:SF2">
    <property type="entry name" value="GLYCOSYLTRANSFERASE 2-LIKE DOMAIN-CONTAINING PROTEIN"/>
    <property type="match status" value="1"/>
</dbReference>
<dbReference type="CDD" id="cd02522">
    <property type="entry name" value="GT_2_like_a"/>
    <property type="match status" value="1"/>
</dbReference>
<dbReference type="Pfam" id="PF00535">
    <property type="entry name" value="Glycos_transf_2"/>
    <property type="match status" value="1"/>
</dbReference>
<evidence type="ECO:0000313" key="8">
    <source>
        <dbReference type="Proteomes" id="UP000199302"/>
    </source>
</evidence>
<evidence type="ECO:0000259" key="6">
    <source>
        <dbReference type="Pfam" id="PF00535"/>
    </source>
</evidence>
<dbReference type="EMBL" id="FOYI01000009">
    <property type="protein sequence ID" value="SFR14805.1"/>
    <property type="molecule type" value="Genomic_DNA"/>
</dbReference>
<evidence type="ECO:0000256" key="1">
    <source>
        <dbReference type="ARBA" id="ARBA00004236"/>
    </source>
</evidence>